<proteinExistence type="predicted"/>
<dbReference type="PANTHER" id="PTHR42870">
    <property type="entry name" value="ACETYL-COA C-ACETYLTRANSFERASE"/>
    <property type="match status" value="1"/>
</dbReference>
<dbReference type="EMBL" id="PDJQ01000001">
    <property type="protein sequence ID" value="PFG74698.1"/>
    <property type="molecule type" value="Genomic_DNA"/>
</dbReference>
<dbReference type="InterPro" id="IPR016039">
    <property type="entry name" value="Thiolase-like"/>
</dbReference>
<feature type="domain" description="Thiolase C-terminal" evidence="1">
    <location>
        <begin position="254"/>
        <end position="388"/>
    </location>
</feature>
<evidence type="ECO:0000259" key="1">
    <source>
        <dbReference type="Pfam" id="PF22691"/>
    </source>
</evidence>
<gene>
    <name evidence="2" type="ORF">A9A59_1935</name>
</gene>
<sequence>MVTQRRDAAIVGIYEYPKRKAPGVTPLQIKAECAARALEDAGLSWKDVDGLYDAQDGAGMAGLSLAEYFGFKPNVIDTTAVGGSSYEFHAAHAKRDIAAGRCRVALLTYGSTAHSDARRIGTMPGMGGGAPSPLANMTDPYGMTLIANYAMVARRHMHQYGTTSEQLARIAVATRAHAMRNPQAVQAMTDLEFQDIREITVDDVLNSRMIADPLHLLDCCMVSDGGGAVVIAAPEVARDCRKKPVWIIGAGEATSYSENGSDITISAAAQSGPRAWAEADVRPDEIDVAMIYDSFTITVLVMLEDLGFCKKGEGGAFVSEQRLRFDSPLKPALNTDGGGLSSNHPGMRGIFLLIEATRQLRGESTSQVPGARLAVAHGNGGMLATSHTGGTIVLAGD</sequence>
<organism evidence="2 3">
    <name type="scientific">Tepidiforma thermophila (strain KCTC 52669 / CGMCC 1.13589 / G233)</name>
    <dbReference type="NCBI Taxonomy" id="2761530"/>
    <lineage>
        <taxon>Bacteria</taxon>
        <taxon>Bacillati</taxon>
        <taxon>Chloroflexota</taxon>
        <taxon>Tepidiformia</taxon>
        <taxon>Tepidiformales</taxon>
        <taxon>Tepidiformaceae</taxon>
        <taxon>Tepidiforma</taxon>
    </lineage>
</organism>
<keyword evidence="3" id="KW-1185">Reference proteome</keyword>
<dbReference type="PANTHER" id="PTHR42870:SF1">
    <property type="entry name" value="NON-SPECIFIC LIPID-TRANSFER PROTEIN-LIKE 2"/>
    <property type="match status" value="1"/>
</dbReference>
<dbReference type="GO" id="GO:0016747">
    <property type="term" value="F:acyltransferase activity, transferring groups other than amino-acyl groups"/>
    <property type="evidence" value="ECO:0007669"/>
    <property type="project" value="InterPro"/>
</dbReference>
<reference evidence="2 3" key="1">
    <citation type="submission" date="2017-09" db="EMBL/GenBank/DDBJ databases">
        <title>Sequencing the genomes of two abundant thermophiles in Great Basin hot springs: Thermocrinis jamiesonii and novel Chloroflexi Thermoflexus hugenholtzii.</title>
        <authorList>
            <person name="Hedlund B."/>
        </authorList>
    </citation>
    <scope>NUCLEOTIDE SEQUENCE [LARGE SCALE GENOMIC DNA]</scope>
    <source>
        <strain evidence="2 3">G233</strain>
    </source>
</reference>
<comment type="caution">
    <text evidence="2">The sequence shown here is derived from an EMBL/GenBank/DDBJ whole genome shotgun (WGS) entry which is preliminary data.</text>
</comment>
<dbReference type="SUPFAM" id="SSF53901">
    <property type="entry name" value="Thiolase-like"/>
    <property type="match status" value="2"/>
</dbReference>
<dbReference type="Gene3D" id="3.40.47.10">
    <property type="match status" value="1"/>
</dbReference>
<dbReference type="AlphaFoldDB" id="A0A2A9HFX8"/>
<dbReference type="InterPro" id="IPR055140">
    <property type="entry name" value="Thiolase_C_2"/>
</dbReference>
<dbReference type="PIRSF" id="PIRSF000429">
    <property type="entry name" value="Ac-CoA_Ac_transf"/>
    <property type="match status" value="1"/>
</dbReference>
<name>A0A2A9HFX8_TEPT2</name>
<evidence type="ECO:0000313" key="3">
    <source>
        <dbReference type="Proteomes" id="UP000223071"/>
    </source>
</evidence>
<protein>
    <submittedName>
        <fullName evidence="2">Acetyl-CoA C-acetyltransferase</fullName>
    </submittedName>
</protein>
<keyword evidence="2" id="KW-0808">Transferase</keyword>
<dbReference type="RefSeq" id="WP_098504065.1">
    <property type="nucleotide sequence ID" value="NZ_PDJQ01000001.1"/>
</dbReference>
<dbReference type="CDD" id="cd00829">
    <property type="entry name" value="SCP-x_thiolase"/>
    <property type="match status" value="1"/>
</dbReference>
<dbReference type="Proteomes" id="UP000223071">
    <property type="component" value="Unassembled WGS sequence"/>
</dbReference>
<accession>A0A2A9HFX8</accession>
<dbReference type="InterPro" id="IPR002155">
    <property type="entry name" value="Thiolase"/>
</dbReference>
<evidence type="ECO:0000313" key="2">
    <source>
        <dbReference type="EMBL" id="PFG74698.1"/>
    </source>
</evidence>
<dbReference type="Pfam" id="PF22691">
    <property type="entry name" value="Thiolase_C_1"/>
    <property type="match status" value="1"/>
</dbReference>